<dbReference type="Pfam" id="PF00010">
    <property type="entry name" value="HLH"/>
    <property type="match status" value="1"/>
</dbReference>
<keyword evidence="3" id="KW-0804">Transcription</keyword>
<dbReference type="GO" id="GO:0000978">
    <property type="term" value="F:RNA polymerase II cis-regulatory region sequence-specific DNA binding"/>
    <property type="evidence" value="ECO:0007669"/>
    <property type="project" value="TreeGrafter"/>
</dbReference>
<name>A0A0K8TNR7_TABBR</name>
<protein>
    <submittedName>
        <fullName evidence="7">Putative upstream transcription factor</fullName>
    </submittedName>
</protein>
<dbReference type="Gene3D" id="4.10.280.10">
    <property type="entry name" value="Helix-loop-helix DNA-binding domain"/>
    <property type="match status" value="1"/>
</dbReference>
<feature type="non-terminal residue" evidence="7">
    <location>
        <position position="1"/>
    </location>
</feature>
<evidence type="ECO:0000256" key="3">
    <source>
        <dbReference type="ARBA" id="ARBA00023163"/>
    </source>
</evidence>
<keyword evidence="4" id="KW-0539">Nucleus</keyword>
<keyword evidence="5" id="KW-0175">Coiled coil</keyword>
<dbReference type="GO" id="GO:0046983">
    <property type="term" value="F:protein dimerization activity"/>
    <property type="evidence" value="ECO:0007669"/>
    <property type="project" value="InterPro"/>
</dbReference>
<comment type="subcellular location">
    <subcellularLocation>
        <location evidence="1">Nucleus</location>
    </subcellularLocation>
</comment>
<feature type="domain" description="BHLH" evidence="6">
    <location>
        <begin position="94"/>
        <end position="151"/>
    </location>
</feature>
<dbReference type="GO" id="GO:0005634">
    <property type="term" value="C:nucleus"/>
    <property type="evidence" value="ECO:0007669"/>
    <property type="project" value="UniProtKB-SubCell"/>
</dbReference>
<dbReference type="AlphaFoldDB" id="A0A0K8TNR7"/>
<dbReference type="InterPro" id="IPR036638">
    <property type="entry name" value="HLH_DNA-bd_sf"/>
</dbReference>
<evidence type="ECO:0000259" key="6">
    <source>
        <dbReference type="PROSITE" id="PS50888"/>
    </source>
</evidence>
<evidence type="ECO:0000256" key="2">
    <source>
        <dbReference type="ARBA" id="ARBA00023015"/>
    </source>
</evidence>
<keyword evidence="2" id="KW-0805">Transcription regulation</keyword>
<dbReference type="GO" id="GO:0000981">
    <property type="term" value="F:DNA-binding transcription factor activity, RNA polymerase II-specific"/>
    <property type="evidence" value="ECO:0007669"/>
    <property type="project" value="TreeGrafter"/>
</dbReference>
<organism evidence="7">
    <name type="scientific">Tabanus bromius</name>
    <name type="common">Band-eyed brown horse fly</name>
    <dbReference type="NCBI Taxonomy" id="304241"/>
    <lineage>
        <taxon>Eukaryota</taxon>
        <taxon>Metazoa</taxon>
        <taxon>Ecdysozoa</taxon>
        <taxon>Arthropoda</taxon>
        <taxon>Hexapoda</taxon>
        <taxon>Insecta</taxon>
        <taxon>Pterygota</taxon>
        <taxon>Neoptera</taxon>
        <taxon>Endopterygota</taxon>
        <taxon>Diptera</taxon>
        <taxon>Brachycera</taxon>
        <taxon>Tabanomorpha</taxon>
        <taxon>Tabanoidea</taxon>
        <taxon>Tabanidae</taxon>
        <taxon>Tabanus</taxon>
    </lineage>
</organism>
<dbReference type="PROSITE" id="PS50888">
    <property type="entry name" value="BHLH"/>
    <property type="match status" value="1"/>
</dbReference>
<dbReference type="PANTHER" id="PTHR46117">
    <property type="entry name" value="FI24210P1"/>
    <property type="match status" value="1"/>
</dbReference>
<evidence type="ECO:0000313" key="7">
    <source>
        <dbReference type="EMBL" id="JAI16009.1"/>
    </source>
</evidence>
<feature type="coiled-coil region" evidence="5">
    <location>
        <begin position="148"/>
        <end position="213"/>
    </location>
</feature>
<accession>A0A0K8TNR7</accession>
<dbReference type="SUPFAM" id="SSF47459">
    <property type="entry name" value="HLH, helix-loop-helix DNA-binding domain"/>
    <property type="match status" value="1"/>
</dbReference>
<proteinExistence type="evidence at transcript level"/>
<dbReference type="InterPro" id="IPR011598">
    <property type="entry name" value="bHLH_dom"/>
</dbReference>
<dbReference type="InterPro" id="IPR051732">
    <property type="entry name" value="USF"/>
</dbReference>
<dbReference type="SMART" id="SM00353">
    <property type="entry name" value="HLH"/>
    <property type="match status" value="1"/>
</dbReference>
<sequence>DVQYEVVRSPEGFLQYRLLRTSPDIHASNVEISSPTVSQAQVQSSNCHFYVINDSTTNNRPGLISPKATGGVQSNSLQNNRHIIVGNSKKRDEKRRATHNEVERRRRDKINHWIYKLKELLPDNGDSKSKSNGSDSKGGILIKACEYIRQVQEENNSLRECLKENEKKSLENEILKERIEEFSKKYGKISSENEALKRQIGQLRKGNQRLSEMIVDADKLANNFEYNSP</sequence>
<dbReference type="CDD" id="cd11396">
    <property type="entry name" value="bHLHzip_USF"/>
    <property type="match status" value="1"/>
</dbReference>
<reference evidence="7" key="1">
    <citation type="journal article" date="2015" name="Insect Biochem. Mol. Biol.">
        <title>An insight into the sialome of the horse fly, Tabanus bromius.</title>
        <authorList>
            <person name="Ribeiro J.M."/>
            <person name="Kazimirova M."/>
            <person name="Takac P."/>
            <person name="Andersen J.F."/>
            <person name="Francischetti I.M."/>
        </authorList>
    </citation>
    <scope>NUCLEOTIDE SEQUENCE</scope>
</reference>
<dbReference type="PANTHER" id="PTHR46117:SF3">
    <property type="entry name" value="FI24210P1"/>
    <property type="match status" value="1"/>
</dbReference>
<evidence type="ECO:0000256" key="5">
    <source>
        <dbReference type="SAM" id="Coils"/>
    </source>
</evidence>
<dbReference type="EMBL" id="GDAI01001594">
    <property type="protein sequence ID" value="JAI16009.1"/>
    <property type="molecule type" value="mRNA"/>
</dbReference>
<evidence type="ECO:0000256" key="1">
    <source>
        <dbReference type="ARBA" id="ARBA00004123"/>
    </source>
</evidence>
<evidence type="ECO:0000256" key="4">
    <source>
        <dbReference type="ARBA" id="ARBA00023242"/>
    </source>
</evidence>